<dbReference type="InterPro" id="IPR012467">
    <property type="entry name" value="DUF1684"/>
</dbReference>
<dbReference type="OrthoDB" id="5493262at2"/>
<evidence type="ECO:0008006" key="4">
    <source>
        <dbReference type="Google" id="ProtNLM"/>
    </source>
</evidence>
<protein>
    <recommendedName>
        <fullName evidence="4">DUF1684 domain-containing protein</fullName>
    </recommendedName>
</protein>
<dbReference type="RefSeq" id="WP_084137866.1">
    <property type="nucleotide sequence ID" value="NZ_FQWQ01000001.1"/>
</dbReference>
<dbReference type="Pfam" id="PF07920">
    <property type="entry name" value="DUF1684"/>
    <property type="match status" value="1"/>
</dbReference>
<evidence type="ECO:0000313" key="2">
    <source>
        <dbReference type="EMBL" id="SHG51004.1"/>
    </source>
</evidence>
<sequence>MTLSLRRSMMPRLGVLVLLTLAFFYSAAQTDDDAVREINEHRQKQEKEFRDPDASPLEKRDRKHFKGLKYYPIDLSYRVKATFVRTENPVLFKMQTTTTRQPEYLKYGEVHFVLQGKDYVLEVYQNPVLSQREEFADYLFIPFTDDTNGEETYDVGRYIDFKIPKAEEVIVDFNLCYNPSCSYSPRFSCPIPPAANNLPVEVRAGEKRFKETSH</sequence>
<organism evidence="2 3">
    <name type="scientific">Chryseolinea serpens</name>
    <dbReference type="NCBI Taxonomy" id="947013"/>
    <lineage>
        <taxon>Bacteria</taxon>
        <taxon>Pseudomonadati</taxon>
        <taxon>Bacteroidota</taxon>
        <taxon>Cytophagia</taxon>
        <taxon>Cytophagales</taxon>
        <taxon>Fulvivirgaceae</taxon>
        <taxon>Chryseolinea</taxon>
    </lineage>
</organism>
<keyword evidence="1" id="KW-0732">Signal</keyword>
<keyword evidence="3" id="KW-1185">Reference proteome</keyword>
<dbReference type="PANTHER" id="PTHR41913">
    <property type="entry name" value="DUF1684 DOMAIN-CONTAINING PROTEIN"/>
    <property type="match status" value="1"/>
</dbReference>
<gene>
    <name evidence="2" type="ORF">SAMN04488109_0588</name>
</gene>
<dbReference type="AlphaFoldDB" id="A0A1M5KDI0"/>
<name>A0A1M5KDI0_9BACT</name>
<feature type="chain" id="PRO_5013336489" description="DUF1684 domain-containing protein" evidence="1">
    <location>
        <begin position="31"/>
        <end position="214"/>
    </location>
</feature>
<proteinExistence type="predicted"/>
<reference evidence="2 3" key="1">
    <citation type="submission" date="2016-11" db="EMBL/GenBank/DDBJ databases">
        <authorList>
            <person name="Jaros S."/>
            <person name="Januszkiewicz K."/>
            <person name="Wedrychowicz H."/>
        </authorList>
    </citation>
    <scope>NUCLEOTIDE SEQUENCE [LARGE SCALE GENOMIC DNA]</scope>
    <source>
        <strain evidence="2 3">DSM 24574</strain>
    </source>
</reference>
<dbReference type="PANTHER" id="PTHR41913:SF1">
    <property type="entry name" value="DUF1684 DOMAIN-CONTAINING PROTEIN"/>
    <property type="match status" value="1"/>
</dbReference>
<dbReference type="EMBL" id="FQWQ01000001">
    <property type="protein sequence ID" value="SHG51004.1"/>
    <property type="molecule type" value="Genomic_DNA"/>
</dbReference>
<dbReference type="Proteomes" id="UP000184212">
    <property type="component" value="Unassembled WGS sequence"/>
</dbReference>
<evidence type="ECO:0000313" key="3">
    <source>
        <dbReference type="Proteomes" id="UP000184212"/>
    </source>
</evidence>
<feature type="signal peptide" evidence="1">
    <location>
        <begin position="1"/>
        <end position="30"/>
    </location>
</feature>
<evidence type="ECO:0000256" key="1">
    <source>
        <dbReference type="SAM" id="SignalP"/>
    </source>
</evidence>
<dbReference type="STRING" id="947013.SAMN04488109_0588"/>
<accession>A0A1M5KDI0</accession>